<comment type="caution">
    <text evidence="2">The sequence shown here is derived from an EMBL/GenBank/DDBJ whole genome shotgun (WGS) entry which is preliminary data.</text>
</comment>
<gene>
    <name evidence="2" type="ORF">SEMRO_277_G106440.1</name>
</gene>
<dbReference type="AlphaFoldDB" id="A0A9N8HDY6"/>
<feature type="compositionally biased region" description="Basic residues" evidence="1">
    <location>
        <begin position="48"/>
        <end position="60"/>
    </location>
</feature>
<feature type="region of interest" description="Disordered" evidence="1">
    <location>
        <begin position="30"/>
        <end position="66"/>
    </location>
</feature>
<evidence type="ECO:0000313" key="3">
    <source>
        <dbReference type="Proteomes" id="UP001153069"/>
    </source>
</evidence>
<protein>
    <submittedName>
        <fullName evidence="2">Uncharacterized protein</fullName>
    </submittedName>
</protein>
<sequence>MRIHKTILTQKCKRLGTPFVLQKSHIPTITRKSEKSKNPEQAFEESKRCKKKKKDKKKDKKLTGVQSLADVMDPPLSRYLPLEQGASGCQYTTTAAAGRRYMSPWLQEPVTCSSEWSKFTHKQCLSRHHAKLLLSQEESYSIRLEAHELFLRTALTKCEEIQDQFQVNGRAALQIGHLSKLEYCTPNQLPTQGLSRRTPLQTNSFARL</sequence>
<dbReference type="EMBL" id="CAICTM010000276">
    <property type="protein sequence ID" value="CAB9506758.1"/>
    <property type="molecule type" value="Genomic_DNA"/>
</dbReference>
<accession>A0A9N8HDY6</accession>
<evidence type="ECO:0000313" key="2">
    <source>
        <dbReference type="EMBL" id="CAB9506758.1"/>
    </source>
</evidence>
<dbReference type="Proteomes" id="UP001153069">
    <property type="component" value="Unassembled WGS sequence"/>
</dbReference>
<keyword evidence="3" id="KW-1185">Reference proteome</keyword>
<proteinExistence type="predicted"/>
<name>A0A9N8HDY6_9STRA</name>
<evidence type="ECO:0000256" key="1">
    <source>
        <dbReference type="SAM" id="MobiDB-lite"/>
    </source>
</evidence>
<reference evidence="2" key="1">
    <citation type="submission" date="2020-06" db="EMBL/GenBank/DDBJ databases">
        <authorList>
            <consortium name="Plant Systems Biology data submission"/>
        </authorList>
    </citation>
    <scope>NUCLEOTIDE SEQUENCE</scope>
    <source>
        <strain evidence="2">D6</strain>
    </source>
</reference>
<organism evidence="2 3">
    <name type="scientific">Seminavis robusta</name>
    <dbReference type="NCBI Taxonomy" id="568900"/>
    <lineage>
        <taxon>Eukaryota</taxon>
        <taxon>Sar</taxon>
        <taxon>Stramenopiles</taxon>
        <taxon>Ochrophyta</taxon>
        <taxon>Bacillariophyta</taxon>
        <taxon>Bacillariophyceae</taxon>
        <taxon>Bacillariophycidae</taxon>
        <taxon>Naviculales</taxon>
        <taxon>Naviculaceae</taxon>
        <taxon>Seminavis</taxon>
    </lineage>
</organism>